<keyword evidence="6" id="KW-0472">Membrane</keyword>
<sequence length="298" mass="33377">GRHILLLSCLLLRFAQNEKKMETIPRVIFSQPIGYKIEELRKGNPEGKKAFSGARVSILYTGSLQETGTIFADFTGTPVELILGSGEILHAVEVGVAGIVGVADMLVGDRRKITVPPRMGYDKRGYGELVPPNACLIFEVELVDAWDEIPLWEPIDTAPRPKNGFTFEVLVNGLPDSKIAVSGRQVRIRYTGSLLKTGEVFDNKFSIKPRKYLVGSRTMCMGFSFGIHGMNNFVLLTHHFVLISIQFFFLNTIGMHVGEKRTITVPPIYGLQSFLLMLGLFIKWNLLMLNRLVMLTFR</sequence>
<keyword evidence="4 5" id="KW-0413">Isomerase</keyword>
<evidence type="ECO:0000256" key="6">
    <source>
        <dbReference type="SAM" id="Phobius"/>
    </source>
</evidence>
<dbReference type="PROSITE" id="PS50059">
    <property type="entry name" value="FKBP_PPIASE"/>
    <property type="match status" value="2"/>
</dbReference>
<keyword evidence="6" id="KW-1133">Transmembrane helix</keyword>
<dbReference type="EC" id="5.2.1.8" evidence="2 5"/>
<keyword evidence="7" id="KW-0732">Signal</keyword>
<dbReference type="Pfam" id="PF00254">
    <property type="entry name" value="FKBP_C"/>
    <property type="match status" value="2"/>
</dbReference>
<evidence type="ECO:0000256" key="3">
    <source>
        <dbReference type="ARBA" id="ARBA00023110"/>
    </source>
</evidence>
<keyword evidence="6" id="KW-0812">Transmembrane</keyword>
<evidence type="ECO:0000256" key="2">
    <source>
        <dbReference type="ARBA" id="ARBA00013194"/>
    </source>
</evidence>
<feature type="non-terminal residue" evidence="9">
    <location>
        <position position="298"/>
    </location>
</feature>
<dbReference type="PANTHER" id="PTHR43811:SF19">
    <property type="entry name" value="39 KDA FK506-BINDING NUCLEAR PROTEIN"/>
    <property type="match status" value="1"/>
</dbReference>
<accession>A0A816IGX0</accession>
<dbReference type="InterPro" id="IPR046357">
    <property type="entry name" value="PPIase_dom_sf"/>
</dbReference>
<evidence type="ECO:0000313" key="9">
    <source>
        <dbReference type="EMBL" id="CAF1709416.1"/>
    </source>
</evidence>
<feature type="chain" id="PRO_5032317989" description="peptidylprolyl isomerase" evidence="7">
    <location>
        <begin position="18"/>
        <end position="298"/>
    </location>
</feature>
<gene>
    <name evidence="9" type="ORF">DARMORV10_C03P74270.1</name>
</gene>
<evidence type="ECO:0000256" key="7">
    <source>
        <dbReference type="SAM" id="SignalP"/>
    </source>
</evidence>
<dbReference type="AlphaFoldDB" id="A0A816IGX0"/>
<evidence type="ECO:0000256" key="5">
    <source>
        <dbReference type="PROSITE-ProRule" id="PRU00277"/>
    </source>
</evidence>
<reference evidence="9" key="1">
    <citation type="submission" date="2021-01" db="EMBL/GenBank/DDBJ databases">
        <authorList>
            <consortium name="Genoscope - CEA"/>
            <person name="William W."/>
        </authorList>
    </citation>
    <scope>NUCLEOTIDE SEQUENCE</scope>
</reference>
<organism evidence="9">
    <name type="scientific">Brassica napus</name>
    <name type="common">Rape</name>
    <dbReference type="NCBI Taxonomy" id="3708"/>
    <lineage>
        <taxon>Eukaryota</taxon>
        <taxon>Viridiplantae</taxon>
        <taxon>Streptophyta</taxon>
        <taxon>Embryophyta</taxon>
        <taxon>Tracheophyta</taxon>
        <taxon>Spermatophyta</taxon>
        <taxon>Magnoliopsida</taxon>
        <taxon>eudicotyledons</taxon>
        <taxon>Gunneridae</taxon>
        <taxon>Pentapetalae</taxon>
        <taxon>rosids</taxon>
        <taxon>malvids</taxon>
        <taxon>Brassicales</taxon>
        <taxon>Brassicaceae</taxon>
        <taxon>Brassiceae</taxon>
        <taxon>Brassica</taxon>
    </lineage>
</organism>
<dbReference type="SUPFAM" id="SSF54534">
    <property type="entry name" value="FKBP-like"/>
    <property type="match status" value="2"/>
</dbReference>
<dbReference type="GO" id="GO:0003755">
    <property type="term" value="F:peptidyl-prolyl cis-trans isomerase activity"/>
    <property type="evidence" value="ECO:0007669"/>
    <property type="project" value="UniProtKB-KW"/>
</dbReference>
<feature type="domain" description="PPIase FKBP-type" evidence="8">
    <location>
        <begin position="183"/>
        <end position="298"/>
    </location>
</feature>
<dbReference type="EMBL" id="HG994367">
    <property type="protein sequence ID" value="CAF1709416.1"/>
    <property type="molecule type" value="Genomic_DNA"/>
</dbReference>
<evidence type="ECO:0000256" key="1">
    <source>
        <dbReference type="ARBA" id="ARBA00000971"/>
    </source>
</evidence>
<dbReference type="InterPro" id="IPR001179">
    <property type="entry name" value="PPIase_FKBP_dom"/>
</dbReference>
<feature type="domain" description="PPIase FKBP-type" evidence="8">
    <location>
        <begin position="53"/>
        <end position="146"/>
    </location>
</feature>
<feature type="signal peptide" evidence="7">
    <location>
        <begin position="1"/>
        <end position="17"/>
    </location>
</feature>
<dbReference type="PANTHER" id="PTHR43811">
    <property type="entry name" value="FKBP-TYPE PEPTIDYL-PROLYL CIS-TRANS ISOMERASE FKPA"/>
    <property type="match status" value="1"/>
</dbReference>
<feature type="transmembrane region" description="Helical" evidence="6">
    <location>
        <begin position="233"/>
        <end position="253"/>
    </location>
</feature>
<evidence type="ECO:0000256" key="4">
    <source>
        <dbReference type="ARBA" id="ARBA00023235"/>
    </source>
</evidence>
<keyword evidence="3 5" id="KW-0697">Rotamase</keyword>
<comment type="catalytic activity">
    <reaction evidence="1 5">
        <text>[protein]-peptidylproline (omega=180) = [protein]-peptidylproline (omega=0)</text>
        <dbReference type="Rhea" id="RHEA:16237"/>
        <dbReference type="Rhea" id="RHEA-COMP:10747"/>
        <dbReference type="Rhea" id="RHEA-COMP:10748"/>
        <dbReference type="ChEBI" id="CHEBI:83833"/>
        <dbReference type="ChEBI" id="CHEBI:83834"/>
        <dbReference type="EC" id="5.2.1.8"/>
    </reaction>
</comment>
<feature type="transmembrane region" description="Helical" evidence="6">
    <location>
        <begin position="274"/>
        <end position="293"/>
    </location>
</feature>
<name>A0A816IGX0_BRANA</name>
<dbReference type="Proteomes" id="UP001295469">
    <property type="component" value="Chromosome C03"/>
</dbReference>
<dbReference type="Gene3D" id="3.10.50.40">
    <property type="match status" value="2"/>
</dbReference>
<proteinExistence type="predicted"/>
<evidence type="ECO:0000259" key="8">
    <source>
        <dbReference type="PROSITE" id="PS50059"/>
    </source>
</evidence>
<protein>
    <recommendedName>
        <fullName evidence="2 5">peptidylprolyl isomerase</fullName>
        <ecNumber evidence="2 5">5.2.1.8</ecNumber>
    </recommendedName>
</protein>